<reference evidence="8 9" key="1">
    <citation type="submission" date="2018-07" db="EMBL/GenBank/DDBJ databases">
        <title>Genome sequences of Haloplanus salinus JCM 18368T.</title>
        <authorList>
            <person name="Kim Y.B."/>
            <person name="Roh S.W."/>
        </authorList>
    </citation>
    <scope>NUCLEOTIDE SEQUENCE [LARGE SCALE GENOMIC DNA]</scope>
    <source>
        <strain evidence="8 9">JCM 18368</strain>
    </source>
</reference>
<dbReference type="OrthoDB" id="330101at2157"/>
<dbReference type="InterPro" id="IPR050168">
    <property type="entry name" value="AAA_ATPase_domain"/>
</dbReference>
<gene>
    <name evidence="8" type="ORF">DU504_05840</name>
</gene>
<dbReference type="InterPro" id="IPR003593">
    <property type="entry name" value="AAA+_ATPase"/>
</dbReference>
<dbReference type="Gene3D" id="1.10.8.60">
    <property type="match status" value="2"/>
</dbReference>
<dbReference type="Pfam" id="PF17862">
    <property type="entry name" value="AAA_lid_3"/>
    <property type="match status" value="1"/>
</dbReference>
<dbReference type="InterPro" id="IPR004201">
    <property type="entry name" value="Cdc48_dom2"/>
</dbReference>
<dbReference type="CDD" id="cd19511">
    <property type="entry name" value="RecA-like_CDC48_r2-like"/>
    <property type="match status" value="1"/>
</dbReference>
<evidence type="ECO:0000259" key="5">
    <source>
        <dbReference type="SMART" id="SM00382"/>
    </source>
</evidence>
<evidence type="ECO:0000256" key="1">
    <source>
        <dbReference type="ARBA" id="ARBA00009833"/>
    </source>
</evidence>
<sequence length="697" mass="73883">MTRSAVLTVRVDETAATVRLPVAVRGQLGVEDGDTLEIERGAKRRAVTTVEGDRSLNAEQIVLPTNTAAQLDVTGGESVTVSSANVSVAASVTVAPVPRLSIRGGEAMIRETIGRTTVVAGETVPASVFDGALEVPIRVVETTPAGPVFVSESTELRLEDGPAPIQGNDMVSPLPSAAVGGYESTRKALREAVASALTRDDSDGEPPISRAGFVLAGPHGIGKTHLLRHAAWQANATIARVGPQAVLGDGHDDVANTLHSVATTAQGSGYGIVNLDKFDVVLSNADEATVAVLRDWLERLRTVSGVTAVAEVTDRSALPVDFRQGGLLSKCITVPEPNREDRTAVLTTLAERSRTDEAIDLRTIGNRALGYVAADLVALWLTAAESAMARGDGTSHPVVTQSDLTAALERTDPSGIDSTDESTPDTTFDDIGGLAEAKQQLRRAIEWPLTSPELFEATGIDPPSGVLLYGPPGTGKTMLARAVAATSDANFISVNGPEIMNRYVGESERAVRQIFDRARANAPAVVFFDEIDAIGAARTDDEASRTTERVVSQLLTELDGLRPRNGVTVIGATNRPARLDDALLRPGRFDRVVEVPMPDVDAREQIFRVHLDPDVAGRLDVRALAERTDGYTGSDVSAVVQEAGLLAIERALDARRPPTDGQAVRISSADFERALERISPSLSPEAQQRYASLEIRD</sequence>
<evidence type="ECO:0000256" key="3">
    <source>
        <dbReference type="ARBA" id="ARBA00022741"/>
    </source>
</evidence>
<dbReference type="PANTHER" id="PTHR23077:SF171">
    <property type="entry name" value="NUCLEAR VALOSIN-CONTAINING PROTEIN-LIKE"/>
    <property type="match status" value="1"/>
</dbReference>
<dbReference type="Proteomes" id="UP000252189">
    <property type="component" value="Unassembled WGS sequence"/>
</dbReference>
<comment type="caution">
    <text evidence="8">The sequence shown here is derived from an EMBL/GenBank/DDBJ whole genome shotgun (WGS) entry which is preliminary data.</text>
</comment>
<dbReference type="GO" id="GO:0005737">
    <property type="term" value="C:cytoplasm"/>
    <property type="evidence" value="ECO:0007669"/>
    <property type="project" value="UniProtKB-ARBA"/>
</dbReference>
<feature type="domain" description="CDC48 N-terminal subdomain" evidence="7">
    <location>
        <begin position="8"/>
        <end position="86"/>
    </location>
</feature>
<dbReference type="InterPro" id="IPR003959">
    <property type="entry name" value="ATPase_AAA_core"/>
</dbReference>
<evidence type="ECO:0000313" key="9">
    <source>
        <dbReference type="Proteomes" id="UP000252189"/>
    </source>
</evidence>
<dbReference type="InterPro" id="IPR027417">
    <property type="entry name" value="P-loop_NTPase"/>
</dbReference>
<dbReference type="SMART" id="SM01073">
    <property type="entry name" value="CDC48_N"/>
    <property type="match status" value="1"/>
</dbReference>
<evidence type="ECO:0000259" key="7">
    <source>
        <dbReference type="SMART" id="SM01073"/>
    </source>
</evidence>
<dbReference type="SMART" id="SM01072">
    <property type="entry name" value="CDC48_2"/>
    <property type="match status" value="1"/>
</dbReference>
<feature type="domain" description="AAA+ ATPase" evidence="5">
    <location>
        <begin position="209"/>
        <end position="365"/>
    </location>
</feature>
<dbReference type="EMBL" id="QPHM01000001">
    <property type="protein sequence ID" value="RCU46866.1"/>
    <property type="molecule type" value="Genomic_DNA"/>
</dbReference>
<dbReference type="InterPro" id="IPR003960">
    <property type="entry name" value="ATPase_AAA_CS"/>
</dbReference>
<dbReference type="Gene3D" id="3.40.50.300">
    <property type="entry name" value="P-loop containing nucleotide triphosphate hydrolases"/>
    <property type="match status" value="2"/>
</dbReference>
<dbReference type="InterPro" id="IPR009010">
    <property type="entry name" value="Asp_de-COase-like_dom_sf"/>
</dbReference>
<dbReference type="InterPro" id="IPR003338">
    <property type="entry name" value="CDC4_N-term_subdom"/>
</dbReference>
<dbReference type="Gene3D" id="3.10.330.10">
    <property type="match status" value="1"/>
</dbReference>
<evidence type="ECO:0000256" key="2">
    <source>
        <dbReference type="ARBA" id="ARBA00022737"/>
    </source>
</evidence>
<dbReference type="GO" id="GO:0005524">
    <property type="term" value="F:ATP binding"/>
    <property type="evidence" value="ECO:0007669"/>
    <property type="project" value="UniProtKB-KW"/>
</dbReference>
<name>A0A368N9E2_9EURY</name>
<dbReference type="SMART" id="SM00382">
    <property type="entry name" value="AAA"/>
    <property type="match status" value="2"/>
</dbReference>
<evidence type="ECO:0000256" key="4">
    <source>
        <dbReference type="ARBA" id="ARBA00022840"/>
    </source>
</evidence>
<dbReference type="RefSeq" id="WP_114448417.1">
    <property type="nucleotide sequence ID" value="NZ_QPHM01000001.1"/>
</dbReference>
<proteinExistence type="inferred from homology"/>
<dbReference type="Pfam" id="PF02933">
    <property type="entry name" value="CDC48_2"/>
    <property type="match status" value="1"/>
</dbReference>
<dbReference type="GO" id="GO:0016887">
    <property type="term" value="F:ATP hydrolysis activity"/>
    <property type="evidence" value="ECO:0007669"/>
    <property type="project" value="InterPro"/>
</dbReference>
<feature type="domain" description="CDC48" evidence="6">
    <location>
        <begin position="101"/>
        <end position="165"/>
    </location>
</feature>
<protein>
    <submittedName>
        <fullName evidence="8">AAA family ATPase</fullName>
    </submittedName>
</protein>
<keyword evidence="9" id="KW-1185">Reference proteome</keyword>
<evidence type="ECO:0000313" key="8">
    <source>
        <dbReference type="EMBL" id="RCU46866.1"/>
    </source>
</evidence>
<evidence type="ECO:0000259" key="6">
    <source>
        <dbReference type="SMART" id="SM01072"/>
    </source>
</evidence>
<dbReference type="InterPro" id="IPR029067">
    <property type="entry name" value="CDC48_domain_2-like_sf"/>
</dbReference>
<comment type="similarity">
    <text evidence="1">Belongs to the AAA ATPase family. CDC48 subfamily.</text>
</comment>
<dbReference type="AlphaFoldDB" id="A0A368N9E2"/>
<keyword evidence="3" id="KW-0547">Nucleotide-binding</keyword>
<dbReference type="PANTHER" id="PTHR23077">
    <property type="entry name" value="AAA-FAMILY ATPASE"/>
    <property type="match status" value="1"/>
</dbReference>
<dbReference type="SUPFAM" id="SSF50692">
    <property type="entry name" value="ADC-like"/>
    <property type="match status" value="1"/>
</dbReference>
<feature type="domain" description="AAA+ ATPase" evidence="5">
    <location>
        <begin position="462"/>
        <end position="599"/>
    </location>
</feature>
<dbReference type="FunFam" id="3.40.50.300:FF:000018">
    <property type="entry name" value="Cell division control 48"/>
    <property type="match status" value="1"/>
</dbReference>
<keyword evidence="2" id="KW-0677">Repeat</keyword>
<dbReference type="InterPro" id="IPR041569">
    <property type="entry name" value="AAA_lid_3"/>
</dbReference>
<dbReference type="SUPFAM" id="SSF52540">
    <property type="entry name" value="P-loop containing nucleoside triphosphate hydrolases"/>
    <property type="match status" value="2"/>
</dbReference>
<dbReference type="SUPFAM" id="SSF54585">
    <property type="entry name" value="Cdc48 domain 2-like"/>
    <property type="match status" value="1"/>
</dbReference>
<accession>A0A368N9E2</accession>
<dbReference type="Pfam" id="PF00004">
    <property type="entry name" value="AAA"/>
    <property type="match status" value="2"/>
</dbReference>
<organism evidence="8 9">
    <name type="scientific">Haloplanus salinus</name>
    <dbReference type="NCBI Taxonomy" id="1126245"/>
    <lineage>
        <taxon>Archaea</taxon>
        <taxon>Methanobacteriati</taxon>
        <taxon>Methanobacteriota</taxon>
        <taxon>Stenosarchaea group</taxon>
        <taxon>Halobacteria</taxon>
        <taxon>Halobacteriales</taxon>
        <taxon>Haloferacaceae</taxon>
        <taxon>Haloplanus</taxon>
    </lineage>
</organism>
<keyword evidence="4" id="KW-0067">ATP-binding</keyword>
<dbReference type="PROSITE" id="PS00674">
    <property type="entry name" value="AAA"/>
    <property type="match status" value="1"/>
</dbReference>